<keyword evidence="2" id="KW-1185">Reference proteome</keyword>
<organism evidence="1 2">
    <name type="scientific">Penicillium polonicum</name>
    <dbReference type="NCBI Taxonomy" id="60169"/>
    <lineage>
        <taxon>Eukaryota</taxon>
        <taxon>Fungi</taxon>
        <taxon>Dikarya</taxon>
        <taxon>Ascomycota</taxon>
        <taxon>Pezizomycotina</taxon>
        <taxon>Eurotiomycetes</taxon>
        <taxon>Eurotiomycetidae</taxon>
        <taxon>Eurotiales</taxon>
        <taxon>Aspergillaceae</taxon>
        <taxon>Penicillium</taxon>
    </lineage>
</organism>
<accession>A0A1V6NHQ0</accession>
<gene>
    <name evidence="1" type="ORF">PENPOL_c008G04912</name>
</gene>
<dbReference type="STRING" id="60169.A0A1V6NHQ0"/>
<evidence type="ECO:0000313" key="1">
    <source>
        <dbReference type="EMBL" id="OQD64238.1"/>
    </source>
</evidence>
<dbReference type="OrthoDB" id="3799035at2759"/>
<proteinExistence type="predicted"/>
<dbReference type="Proteomes" id="UP000191408">
    <property type="component" value="Unassembled WGS sequence"/>
</dbReference>
<evidence type="ECO:0000313" key="2">
    <source>
        <dbReference type="Proteomes" id="UP000191408"/>
    </source>
</evidence>
<evidence type="ECO:0008006" key="3">
    <source>
        <dbReference type="Google" id="ProtNLM"/>
    </source>
</evidence>
<dbReference type="AlphaFoldDB" id="A0A1V6NHQ0"/>
<protein>
    <recommendedName>
        <fullName evidence="3">Reverse transcriptase Ty1/copia-type domain-containing protein</fullName>
    </recommendedName>
</protein>
<name>A0A1V6NHQ0_PENPO</name>
<comment type="caution">
    <text evidence="1">The sequence shown here is derived from an EMBL/GenBank/DDBJ whole genome shotgun (WGS) entry which is preliminary data.</text>
</comment>
<dbReference type="EMBL" id="MDYM01000008">
    <property type="protein sequence ID" value="OQD64238.1"/>
    <property type="molecule type" value="Genomic_DNA"/>
</dbReference>
<dbReference type="PANTHER" id="PTHR11439">
    <property type="entry name" value="GAG-POL-RELATED RETROTRANSPOSON"/>
    <property type="match status" value="1"/>
</dbReference>
<reference evidence="2" key="1">
    <citation type="journal article" date="2017" name="Nat. Microbiol.">
        <title>Global analysis of biosynthetic gene clusters reveals vast potential of secondary metabolite production in Penicillium species.</title>
        <authorList>
            <person name="Nielsen J.C."/>
            <person name="Grijseels S."/>
            <person name="Prigent S."/>
            <person name="Ji B."/>
            <person name="Dainat J."/>
            <person name="Nielsen K.F."/>
            <person name="Frisvad J.C."/>
            <person name="Workman M."/>
            <person name="Nielsen J."/>
        </authorList>
    </citation>
    <scope>NUCLEOTIDE SEQUENCE [LARGE SCALE GENOMIC DNA]</scope>
    <source>
        <strain evidence="2">IBT 4502</strain>
    </source>
</reference>
<sequence>MEACEELPDEEAKARFATAIGSLMYLMVGTRPDIAFALGLLSRFTSQPQSHHQVALQRLLRYIKATQFRRITYRSGQLIGYTTPTLGAPSSLTGHTYIVIPAL</sequence>